<gene>
    <name evidence="12" type="ORF">GSCOC_T00043100001</name>
</gene>
<keyword evidence="13" id="KW-1185">Reference proteome</keyword>
<evidence type="ECO:0000256" key="7">
    <source>
        <dbReference type="ARBA" id="ARBA00022840"/>
    </source>
</evidence>
<dbReference type="PANTHER" id="PTHR45637">
    <property type="entry name" value="FLIPPASE KINASE 1-RELATED"/>
    <property type="match status" value="1"/>
</dbReference>
<dbReference type="Pfam" id="PF00069">
    <property type="entry name" value="Pkinase"/>
    <property type="match status" value="2"/>
</dbReference>
<keyword evidence="3" id="KW-0723">Serine/threonine-protein kinase</keyword>
<evidence type="ECO:0000313" key="13">
    <source>
        <dbReference type="Proteomes" id="UP000295252"/>
    </source>
</evidence>
<dbReference type="PROSITE" id="PS50011">
    <property type="entry name" value="PROTEIN_KINASE_DOM"/>
    <property type="match status" value="1"/>
</dbReference>
<name>A0A068V3Z0_COFCA</name>
<evidence type="ECO:0000256" key="3">
    <source>
        <dbReference type="ARBA" id="ARBA00022527"/>
    </source>
</evidence>
<feature type="compositionally biased region" description="Polar residues" evidence="10">
    <location>
        <begin position="377"/>
        <end position="391"/>
    </location>
</feature>
<dbReference type="FunCoup" id="A0A068V3Z0">
    <property type="interactions" value="585"/>
</dbReference>
<evidence type="ECO:0000256" key="1">
    <source>
        <dbReference type="ARBA" id="ARBA00009903"/>
    </source>
</evidence>
<dbReference type="GO" id="GO:0005524">
    <property type="term" value="F:ATP binding"/>
    <property type="evidence" value="ECO:0007669"/>
    <property type="project" value="UniProtKB-KW"/>
</dbReference>
<dbReference type="InParanoid" id="A0A068V3Z0"/>
<accession>A0A068V3Z0</accession>
<dbReference type="InterPro" id="IPR011009">
    <property type="entry name" value="Kinase-like_dom_sf"/>
</dbReference>
<dbReference type="FunFam" id="1.10.510.10:FF:000020">
    <property type="entry name" value="serine/threonine-protein kinase D6PK-like"/>
    <property type="match status" value="1"/>
</dbReference>
<feature type="domain" description="Protein kinase" evidence="11">
    <location>
        <begin position="557"/>
        <end position="890"/>
    </location>
</feature>
<feature type="compositionally biased region" description="Polar residues" evidence="10">
    <location>
        <begin position="299"/>
        <end position="311"/>
    </location>
</feature>
<dbReference type="CDD" id="cd05574">
    <property type="entry name" value="STKc_phototropin_like"/>
    <property type="match status" value="1"/>
</dbReference>
<dbReference type="SMART" id="SM00220">
    <property type="entry name" value="S_TKc"/>
    <property type="match status" value="1"/>
</dbReference>
<sequence length="941" mass="103088">MGSFSRSCEIVESNEEMCSTRHPQTRYQAKRHEREWQPPVKKGSNKSLEDDINRLFEGITITTSKSLDLSDRANTGFSRKNASKKPMKVGVSYSPGIGFSDPVSLKQALRGLCISQAAEMAALKRLSKPPGSPGVLEPGRITNLYRSVVIEAGDSGLPLSDVREGKVEISLKPEESTSNCIERVHRSLQEPKMPSATQSAYSSPRFGVKPTMKSVENSPLHHAISLASRKVETQASGKMRIKAESQEPKNESAGQSTLPSSQPAVEPIIEKTGLTQRENEITSTSREIEVQPLEMVPSQGGNQILSSSVPSPSYADVKSKLDKNPSGTNNVASGPIRKVGTSVKILGKSTPKIRRKGKLQMVPPSNASKTRKESKSTRATATASKPVTRNKNLALKKTKQESIIVAAKSDAACGVYGAFGDNSSQLVCQRCKCSLKDVKEELSKESSSLAHSNSASMVTTNSRTCDTNKPGLILKDCENASTPAGKGNMIPKIKEKGDFSQSSKSSMGEYSSCTSMSEESTVSGSSCGNRPHMSKDVRWEAINLVKKQHGFLGLSHFNLLKKLGSGDIGTVYLAELVGTNSLFAIKVMDNEFLARRKKMPRAQTEREILRMLDHPFLPTMYAQFTSDNLSCLVMEFCPGGDLHVLRQKQPGRYFPENAARFYVAEVLLALEYLHMLGIVYRDLKPENILVREDGHIMLTDFDLSLRCSVNPTLIKSSSLGLEPPRISGPCAGSNCIDPFCAAPSCKVSCFSPRILPATAKTRKQKAEQATPCRFLPQLVAEPTEARSNSFVGTHEYLAPEIIKGDGHGSAVDWWTFGIFLYELLYGKTPFKGSGNEETLANVVLQNLKFPDSPIVSFQARDLIRGLLVKEPENRLGTETGAAEIKRHPFFDDLNWALIRCAIPPIIPEFCDVGVPKVVSQDKGKRFLEYNATGEHLEFELF</sequence>
<feature type="compositionally biased region" description="Basic and acidic residues" evidence="10">
    <location>
        <begin position="241"/>
        <end position="250"/>
    </location>
</feature>
<dbReference type="Proteomes" id="UP000295252">
    <property type="component" value="Chromosome VIII"/>
</dbReference>
<organism evidence="12 13">
    <name type="scientific">Coffea canephora</name>
    <name type="common">Robusta coffee</name>
    <dbReference type="NCBI Taxonomy" id="49390"/>
    <lineage>
        <taxon>Eukaryota</taxon>
        <taxon>Viridiplantae</taxon>
        <taxon>Streptophyta</taxon>
        <taxon>Embryophyta</taxon>
        <taxon>Tracheophyta</taxon>
        <taxon>Spermatophyta</taxon>
        <taxon>Magnoliopsida</taxon>
        <taxon>eudicotyledons</taxon>
        <taxon>Gunneridae</taxon>
        <taxon>Pentapetalae</taxon>
        <taxon>asterids</taxon>
        <taxon>lamiids</taxon>
        <taxon>Gentianales</taxon>
        <taxon>Rubiaceae</taxon>
        <taxon>Ixoroideae</taxon>
        <taxon>Gardenieae complex</taxon>
        <taxon>Bertiereae - Coffeeae clade</taxon>
        <taxon>Coffeeae</taxon>
        <taxon>Coffea</taxon>
    </lineage>
</organism>
<proteinExistence type="inferred from homology"/>
<dbReference type="PROSITE" id="PS00108">
    <property type="entry name" value="PROTEIN_KINASE_ST"/>
    <property type="match status" value="1"/>
</dbReference>
<dbReference type="STRING" id="49390.A0A068V3Z0"/>
<comment type="similarity">
    <text evidence="1">Belongs to the protein kinase superfamily. AGC Ser/Thr protein kinase family.</text>
</comment>
<protein>
    <recommendedName>
        <fullName evidence="2">non-specific serine/threonine protein kinase</fullName>
        <ecNumber evidence="2">2.7.11.1</ecNumber>
    </recommendedName>
</protein>
<dbReference type="EMBL" id="HG739182">
    <property type="protein sequence ID" value="CDP15386.1"/>
    <property type="molecule type" value="Genomic_DNA"/>
</dbReference>
<evidence type="ECO:0000256" key="4">
    <source>
        <dbReference type="ARBA" id="ARBA00022679"/>
    </source>
</evidence>
<keyword evidence="6" id="KW-0418">Kinase</keyword>
<dbReference type="FunFam" id="3.30.200.20:FF:000032">
    <property type="entry name" value="Serine/threonine-protein kinase D6PK-like"/>
    <property type="match status" value="1"/>
</dbReference>
<dbReference type="SUPFAM" id="SSF56112">
    <property type="entry name" value="Protein kinase-like (PK-like)"/>
    <property type="match status" value="1"/>
</dbReference>
<dbReference type="EC" id="2.7.11.1" evidence="2"/>
<comment type="catalytic activity">
    <reaction evidence="8">
        <text>L-threonyl-[protein] + ATP = O-phospho-L-threonyl-[protein] + ADP + H(+)</text>
        <dbReference type="Rhea" id="RHEA:46608"/>
        <dbReference type="Rhea" id="RHEA-COMP:11060"/>
        <dbReference type="Rhea" id="RHEA-COMP:11605"/>
        <dbReference type="ChEBI" id="CHEBI:15378"/>
        <dbReference type="ChEBI" id="CHEBI:30013"/>
        <dbReference type="ChEBI" id="CHEBI:30616"/>
        <dbReference type="ChEBI" id="CHEBI:61977"/>
        <dbReference type="ChEBI" id="CHEBI:456216"/>
        <dbReference type="EC" id="2.7.11.1"/>
    </reaction>
</comment>
<feature type="region of interest" description="Disordered" evidence="10">
    <location>
        <begin position="485"/>
        <end position="512"/>
    </location>
</feature>
<feature type="region of interest" description="Disordered" evidence="10">
    <location>
        <begin position="298"/>
        <end position="335"/>
    </location>
</feature>
<evidence type="ECO:0000256" key="2">
    <source>
        <dbReference type="ARBA" id="ARBA00012513"/>
    </source>
</evidence>
<evidence type="ECO:0000313" key="12">
    <source>
        <dbReference type="EMBL" id="CDP15386.1"/>
    </source>
</evidence>
<dbReference type="FunFam" id="1.10.510.10:FF:000028">
    <property type="entry name" value="serine/threonine-protein kinase D6PK-like"/>
    <property type="match status" value="1"/>
</dbReference>
<comment type="catalytic activity">
    <reaction evidence="9">
        <text>L-seryl-[protein] + ATP = O-phospho-L-seryl-[protein] + ADP + H(+)</text>
        <dbReference type="Rhea" id="RHEA:17989"/>
        <dbReference type="Rhea" id="RHEA-COMP:9863"/>
        <dbReference type="Rhea" id="RHEA-COMP:11604"/>
        <dbReference type="ChEBI" id="CHEBI:15378"/>
        <dbReference type="ChEBI" id="CHEBI:29999"/>
        <dbReference type="ChEBI" id="CHEBI:30616"/>
        <dbReference type="ChEBI" id="CHEBI:83421"/>
        <dbReference type="ChEBI" id="CHEBI:456216"/>
        <dbReference type="EC" id="2.7.11.1"/>
    </reaction>
</comment>
<feature type="region of interest" description="Disordered" evidence="10">
    <location>
        <begin position="228"/>
        <end position="265"/>
    </location>
</feature>
<feature type="compositionally biased region" description="Polar residues" evidence="10">
    <location>
        <begin position="252"/>
        <end position="263"/>
    </location>
</feature>
<dbReference type="Gene3D" id="3.30.200.20">
    <property type="entry name" value="Phosphorylase Kinase, domain 1"/>
    <property type="match status" value="1"/>
</dbReference>
<feature type="compositionally biased region" description="Polar residues" evidence="10">
    <location>
        <begin position="499"/>
        <end position="512"/>
    </location>
</feature>
<feature type="region of interest" description="Disordered" evidence="10">
    <location>
        <begin position="15"/>
        <end position="47"/>
    </location>
</feature>
<evidence type="ECO:0000256" key="9">
    <source>
        <dbReference type="ARBA" id="ARBA00048679"/>
    </source>
</evidence>
<evidence type="ECO:0000256" key="10">
    <source>
        <dbReference type="SAM" id="MobiDB-lite"/>
    </source>
</evidence>
<evidence type="ECO:0000256" key="8">
    <source>
        <dbReference type="ARBA" id="ARBA00047899"/>
    </source>
</evidence>
<dbReference type="OMA" id="PHERYVK"/>
<dbReference type="InterPro" id="IPR000719">
    <property type="entry name" value="Prot_kinase_dom"/>
</dbReference>
<dbReference type="Gramene" id="CDP15386">
    <property type="protein sequence ID" value="CDP15386"/>
    <property type="gene ID" value="GSCOC_T00043100001"/>
</dbReference>
<dbReference type="GO" id="GO:0004674">
    <property type="term" value="F:protein serine/threonine kinase activity"/>
    <property type="evidence" value="ECO:0007669"/>
    <property type="project" value="UniProtKB-KW"/>
</dbReference>
<evidence type="ECO:0000256" key="6">
    <source>
        <dbReference type="ARBA" id="ARBA00022777"/>
    </source>
</evidence>
<reference evidence="13" key="1">
    <citation type="journal article" date="2014" name="Science">
        <title>The coffee genome provides insight into the convergent evolution of caffeine biosynthesis.</title>
        <authorList>
            <person name="Denoeud F."/>
            <person name="Carretero-Paulet L."/>
            <person name="Dereeper A."/>
            <person name="Droc G."/>
            <person name="Guyot R."/>
            <person name="Pietrella M."/>
            <person name="Zheng C."/>
            <person name="Alberti A."/>
            <person name="Anthony F."/>
            <person name="Aprea G."/>
            <person name="Aury J.M."/>
            <person name="Bento P."/>
            <person name="Bernard M."/>
            <person name="Bocs S."/>
            <person name="Campa C."/>
            <person name="Cenci A."/>
            <person name="Combes M.C."/>
            <person name="Crouzillat D."/>
            <person name="Da Silva C."/>
            <person name="Daddiego L."/>
            <person name="De Bellis F."/>
            <person name="Dussert S."/>
            <person name="Garsmeur O."/>
            <person name="Gayraud T."/>
            <person name="Guignon V."/>
            <person name="Jahn K."/>
            <person name="Jamilloux V."/>
            <person name="Joet T."/>
            <person name="Labadie K."/>
            <person name="Lan T."/>
            <person name="Leclercq J."/>
            <person name="Lepelley M."/>
            <person name="Leroy T."/>
            <person name="Li L.T."/>
            <person name="Librado P."/>
            <person name="Lopez L."/>
            <person name="Munoz A."/>
            <person name="Noel B."/>
            <person name="Pallavicini A."/>
            <person name="Perrotta G."/>
            <person name="Poncet V."/>
            <person name="Pot D."/>
            <person name="Priyono X."/>
            <person name="Rigoreau M."/>
            <person name="Rouard M."/>
            <person name="Rozas J."/>
            <person name="Tranchant-Dubreuil C."/>
            <person name="VanBuren R."/>
            <person name="Zhang Q."/>
            <person name="Andrade A.C."/>
            <person name="Argout X."/>
            <person name="Bertrand B."/>
            <person name="de Kochko A."/>
            <person name="Graziosi G."/>
            <person name="Henry R.J."/>
            <person name="Jayarama X."/>
            <person name="Ming R."/>
            <person name="Nagai C."/>
            <person name="Rounsley S."/>
            <person name="Sankoff D."/>
            <person name="Giuliano G."/>
            <person name="Albert V.A."/>
            <person name="Wincker P."/>
            <person name="Lashermes P."/>
        </authorList>
    </citation>
    <scope>NUCLEOTIDE SEQUENCE [LARGE SCALE GENOMIC DNA]</scope>
    <source>
        <strain evidence="13">cv. DH200-94</strain>
    </source>
</reference>
<evidence type="ECO:0000259" key="11">
    <source>
        <dbReference type="PROSITE" id="PS50011"/>
    </source>
</evidence>
<dbReference type="Gene3D" id="1.10.510.10">
    <property type="entry name" value="Transferase(Phosphotransferase) domain 1"/>
    <property type="match status" value="2"/>
</dbReference>
<dbReference type="InterPro" id="IPR008271">
    <property type="entry name" value="Ser/Thr_kinase_AS"/>
</dbReference>
<keyword evidence="5" id="KW-0547">Nucleotide-binding</keyword>
<dbReference type="PhylomeDB" id="A0A068V3Z0"/>
<feature type="region of interest" description="Disordered" evidence="10">
    <location>
        <begin position="358"/>
        <end position="391"/>
    </location>
</feature>
<keyword evidence="4" id="KW-0808">Transferase</keyword>
<keyword evidence="7" id="KW-0067">ATP-binding</keyword>
<dbReference type="AlphaFoldDB" id="A0A068V3Z0"/>
<dbReference type="OrthoDB" id="432483at2759"/>
<evidence type="ECO:0000256" key="5">
    <source>
        <dbReference type="ARBA" id="ARBA00022741"/>
    </source>
</evidence>